<feature type="active site" evidence="6">
    <location>
        <position position="92"/>
    </location>
</feature>
<dbReference type="NCBIfam" id="TIGR00675">
    <property type="entry name" value="dcm"/>
    <property type="match status" value="1"/>
</dbReference>
<dbReference type="GO" id="GO:0032259">
    <property type="term" value="P:methylation"/>
    <property type="evidence" value="ECO:0007669"/>
    <property type="project" value="UniProtKB-KW"/>
</dbReference>
<evidence type="ECO:0000313" key="10">
    <source>
        <dbReference type="Proteomes" id="UP000274578"/>
    </source>
</evidence>
<organism evidence="9 10">
    <name type="scientific">Segatella oris</name>
    <dbReference type="NCBI Taxonomy" id="28135"/>
    <lineage>
        <taxon>Bacteria</taxon>
        <taxon>Pseudomonadati</taxon>
        <taxon>Bacteroidota</taxon>
        <taxon>Bacteroidia</taxon>
        <taxon>Bacteroidales</taxon>
        <taxon>Prevotellaceae</taxon>
        <taxon>Segatella</taxon>
    </lineage>
</organism>
<evidence type="ECO:0000256" key="3">
    <source>
        <dbReference type="ARBA" id="ARBA00022691"/>
    </source>
</evidence>
<dbReference type="PANTHER" id="PTHR10629">
    <property type="entry name" value="CYTOSINE-SPECIFIC METHYLTRANSFERASE"/>
    <property type="match status" value="1"/>
</dbReference>
<keyword evidence="2 6" id="KW-0808">Transferase</keyword>
<accession>A0A448L467</accession>
<evidence type="ECO:0000256" key="6">
    <source>
        <dbReference type="PROSITE-ProRule" id="PRU01016"/>
    </source>
</evidence>
<dbReference type="PRINTS" id="PR00105">
    <property type="entry name" value="C5METTRFRASE"/>
</dbReference>
<keyword evidence="3 6" id="KW-0949">S-adenosyl-L-methionine</keyword>
<comment type="catalytic activity">
    <reaction evidence="5 8">
        <text>a 2'-deoxycytidine in DNA + S-adenosyl-L-methionine = a 5-methyl-2'-deoxycytidine in DNA + S-adenosyl-L-homocysteine + H(+)</text>
        <dbReference type="Rhea" id="RHEA:13681"/>
        <dbReference type="Rhea" id="RHEA-COMP:11369"/>
        <dbReference type="Rhea" id="RHEA-COMP:11370"/>
        <dbReference type="ChEBI" id="CHEBI:15378"/>
        <dbReference type="ChEBI" id="CHEBI:57856"/>
        <dbReference type="ChEBI" id="CHEBI:59789"/>
        <dbReference type="ChEBI" id="CHEBI:85452"/>
        <dbReference type="ChEBI" id="CHEBI:85454"/>
        <dbReference type="EC" id="2.1.1.37"/>
    </reaction>
</comment>
<dbReference type="GO" id="GO:0003677">
    <property type="term" value="F:DNA binding"/>
    <property type="evidence" value="ECO:0007669"/>
    <property type="project" value="TreeGrafter"/>
</dbReference>
<evidence type="ECO:0000256" key="4">
    <source>
        <dbReference type="ARBA" id="ARBA00022747"/>
    </source>
</evidence>
<dbReference type="AlphaFoldDB" id="A0A448L467"/>
<dbReference type="InterPro" id="IPR029063">
    <property type="entry name" value="SAM-dependent_MTases_sf"/>
</dbReference>
<dbReference type="InterPro" id="IPR050390">
    <property type="entry name" value="C5-Methyltransferase"/>
</dbReference>
<dbReference type="Proteomes" id="UP000274578">
    <property type="component" value="Chromosome 1"/>
</dbReference>
<dbReference type="EMBL" id="LR134384">
    <property type="protein sequence ID" value="VEH14756.1"/>
    <property type="molecule type" value="Genomic_DNA"/>
</dbReference>
<keyword evidence="1 6" id="KW-0489">Methyltransferase</keyword>
<dbReference type="InterPro" id="IPR018117">
    <property type="entry name" value="C5_DNA_meth_AS"/>
</dbReference>
<evidence type="ECO:0000256" key="2">
    <source>
        <dbReference type="ARBA" id="ARBA00022679"/>
    </source>
</evidence>
<name>A0A448L467_9BACT</name>
<dbReference type="PROSITE" id="PS51679">
    <property type="entry name" value="SAM_MT_C5"/>
    <property type="match status" value="1"/>
</dbReference>
<dbReference type="Gene3D" id="3.90.120.10">
    <property type="entry name" value="DNA Methylase, subunit A, domain 2"/>
    <property type="match status" value="1"/>
</dbReference>
<gene>
    <name evidence="9" type="primary">haeIIIM</name>
    <name evidence="9" type="ORF">NCTC13071_00739</name>
</gene>
<dbReference type="GO" id="GO:0009307">
    <property type="term" value="P:DNA restriction-modification system"/>
    <property type="evidence" value="ECO:0007669"/>
    <property type="project" value="UniProtKB-KW"/>
</dbReference>
<dbReference type="PROSITE" id="PS00095">
    <property type="entry name" value="C5_MTASE_2"/>
    <property type="match status" value="1"/>
</dbReference>
<dbReference type="KEGG" id="poc:NCTC13071_00739"/>
<evidence type="ECO:0000256" key="5">
    <source>
        <dbReference type="ARBA" id="ARBA00047422"/>
    </source>
</evidence>
<evidence type="ECO:0000256" key="7">
    <source>
        <dbReference type="RuleBase" id="RU000416"/>
    </source>
</evidence>
<dbReference type="SUPFAM" id="SSF53335">
    <property type="entry name" value="S-adenosyl-L-methionine-dependent methyltransferases"/>
    <property type="match status" value="1"/>
</dbReference>
<dbReference type="RefSeq" id="WP_018920946.1">
    <property type="nucleotide sequence ID" value="NZ_LR134384.1"/>
</dbReference>
<protein>
    <recommendedName>
        <fullName evidence="8">Cytosine-specific methyltransferase</fullName>
        <ecNumber evidence="8">2.1.1.37</ecNumber>
    </recommendedName>
</protein>
<dbReference type="InterPro" id="IPR031303">
    <property type="entry name" value="C5_meth_CS"/>
</dbReference>
<dbReference type="EC" id="2.1.1.37" evidence="8"/>
<dbReference type="PANTHER" id="PTHR10629:SF52">
    <property type="entry name" value="DNA (CYTOSINE-5)-METHYLTRANSFERASE 1"/>
    <property type="match status" value="1"/>
</dbReference>
<dbReference type="GO" id="GO:0003886">
    <property type="term" value="F:DNA (cytosine-5-)-methyltransferase activity"/>
    <property type="evidence" value="ECO:0007669"/>
    <property type="project" value="UniProtKB-EC"/>
</dbReference>
<evidence type="ECO:0000256" key="8">
    <source>
        <dbReference type="RuleBase" id="RU000417"/>
    </source>
</evidence>
<proteinExistence type="inferred from homology"/>
<dbReference type="Pfam" id="PF00145">
    <property type="entry name" value="DNA_methylase"/>
    <property type="match status" value="1"/>
</dbReference>
<dbReference type="Gene3D" id="3.40.50.150">
    <property type="entry name" value="Vaccinia Virus protein VP39"/>
    <property type="match status" value="1"/>
</dbReference>
<dbReference type="GO" id="GO:0044027">
    <property type="term" value="P:negative regulation of gene expression via chromosomal CpG island methylation"/>
    <property type="evidence" value="ECO:0007669"/>
    <property type="project" value="TreeGrafter"/>
</dbReference>
<reference evidence="9 10" key="1">
    <citation type="submission" date="2018-12" db="EMBL/GenBank/DDBJ databases">
        <authorList>
            <consortium name="Pathogen Informatics"/>
        </authorList>
    </citation>
    <scope>NUCLEOTIDE SEQUENCE [LARGE SCALE GENOMIC DNA]</scope>
    <source>
        <strain evidence="9 10">NCTC13071</strain>
    </source>
</reference>
<evidence type="ECO:0000256" key="1">
    <source>
        <dbReference type="ARBA" id="ARBA00022603"/>
    </source>
</evidence>
<keyword evidence="4" id="KW-0680">Restriction system</keyword>
<evidence type="ECO:0000313" key="9">
    <source>
        <dbReference type="EMBL" id="VEH14756.1"/>
    </source>
</evidence>
<comment type="similarity">
    <text evidence="6 7">Belongs to the class I-like SAM-binding methyltransferase superfamily. C5-methyltransferase family.</text>
</comment>
<dbReference type="InterPro" id="IPR001525">
    <property type="entry name" value="C5_MeTfrase"/>
</dbReference>
<dbReference type="REBASE" id="288929">
    <property type="entry name" value="M.Por13071ORF739P"/>
</dbReference>
<dbReference type="GeneID" id="85011627"/>
<dbReference type="PROSITE" id="PS00094">
    <property type="entry name" value="C5_MTASE_1"/>
    <property type="match status" value="1"/>
</dbReference>
<sequence length="362" mass="41181">MLHKRFHKRRGRLPSVEVVDLFCGIGGLSYGMKSQGFKILKGFDLDATCKYSYETNNEAEFQYKDIRNVTQKDILPLYSKNSIKVLAGCAPCQPFSSYAFKNKTKDKEKYSLLDEFGRLVKEVHPDIVTMENVPAITSFKLKSVLSDFIKVLQEENFFVTYQVVYCPNYGIPQTRKRLVLLASRWGEIKIIPPTHTKENYVTVRDAIGYLPPLEAGHCCPTDSLHRCRELTPLNMERIKATPYGGSWKDWPKDLILNCHKKNGGKSFGSVYGRMVWDKPAPTMTTLCTGLGNGRFGHPEQNRAISAREAALFQTFPNTYKFFPHEQDVSLTKVSRYIGNAVPPKLGEVIAESIKQHLRNIQL</sequence>